<dbReference type="EMBL" id="BTRK01000006">
    <property type="protein sequence ID" value="GMR62813.1"/>
    <property type="molecule type" value="Genomic_DNA"/>
</dbReference>
<dbReference type="PANTHER" id="PTHR22898:SF3">
    <property type="entry name" value="ALPHA-1,2-FUCOSYLTRANSFERASE-RELATED"/>
    <property type="match status" value="1"/>
</dbReference>
<protein>
    <submittedName>
        <fullName evidence="1">Uncharacterized protein</fullName>
    </submittedName>
</protein>
<evidence type="ECO:0000313" key="2">
    <source>
        <dbReference type="Proteomes" id="UP001328107"/>
    </source>
</evidence>
<name>A0AAN5DGG4_9BILA</name>
<reference evidence="2" key="1">
    <citation type="submission" date="2022-10" db="EMBL/GenBank/DDBJ databases">
        <title>Genome assembly of Pristionchus species.</title>
        <authorList>
            <person name="Yoshida K."/>
            <person name="Sommer R.J."/>
        </authorList>
    </citation>
    <scope>NUCLEOTIDE SEQUENCE [LARGE SCALE GENOMIC DNA]</scope>
    <source>
        <strain evidence="2">RS5460</strain>
    </source>
</reference>
<gene>
    <name evidence="1" type="ORF">PMAYCL1PPCAC_33008</name>
</gene>
<accession>A0AAN5DGG4</accession>
<comment type="caution">
    <text evidence="1">The sequence shown here is derived from an EMBL/GenBank/DDBJ whole genome shotgun (WGS) entry which is preliminary data.</text>
</comment>
<dbReference type="Proteomes" id="UP001328107">
    <property type="component" value="Unassembled WGS sequence"/>
</dbReference>
<keyword evidence="2" id="KW-1185">Reference proteome</keyword>
<sequence>MAEKLQETGKYAMVLPRLQSVSSPVTDWHVSRKFCDTVILTASSSTFGWWLAYLSKGQKVSGVCQFRVREWEAQRTTRMGSFLPALVDPFNLPI</sequence>
<proteinExistence type="predicted"/>
<dbReference type="InterPro" id="IPR052501">
    <property type="entry name" value="Alpha-1-2_FucT"/>
</dbReference>
<evidence type="ECO:0000313" key="1">
    <source>
        <dbReference type="EMBL" id="GMR62813.1"/>
    </source>
</evidence>
<organism evidence="1 2">
    <name type="scientific">Pristionchus mayeri</name>
    <dbReference type="NCBI Taxonomy" id="1317129"/>
    <lineage>
        <taxon>Eukaryota</taxon>
        <taxon>Metazoa</taxon>
        <taxon>Ecdysozoa</taxon>
        <taxon>Nematoda</taxon>
        <taxon>Chromadorea</taxon>
        <taxon>Rhabditida</taxon>
        <taxon>Rhabditina</taxon>
        <taxon>Diplogasteromorpha</taxon>
        <taxon>Diplogasteroidea</taxon>
        <taxon>Neodiplogasteridae</taxon>
        <taxon>Pristionchus</taxon>
    </lineage>
</organism>
<dbReference type="AlphaFoldDB" id="A0AAN5DGG4"/>
<dbReference type="PANTHER" id="PTHR22898">
    <property type="entry name" value="UNCHARACTERIZED GLYCOSOL TRANSFERASE-RELATED"/>
    <property type="match status" value="1"/>
</dbReference>